<comment type="caution">
    <text evidence="2">The sequence shown here is derived from an EMBL/GenBank/DDBJ whole genome shotgun (WGS) entry which is preliminary data.</text>
</comment>
<dbReference type="EMBL" id="AMWN01000006">
    <property type="protein sequence ID" value="EXJ83436.1"/>
    <property type="molecule type" value="Genomic_DNA"/>
</dbReference>
<sequence>MGLRMKLRKTFSSSASKKNSDPAPPLMPNEPHYTGRTDIEYYKPHEIPKSKYKGKVDPAHQASLAAFSLSDAFSAPPRRASQAPSGTFSPGGTQAQSLAPSRAQSRAASRDPSRSPSRRRSFHDQRRSNLRTETGVDSDESGSSHSTSREKSMSASTVLDHDTASTSLSDQPTAISSAPLEHDVKLVDSGIGIPSIVLSKQMTAHDTPFTIEELEQAMTRASLRRRQFDVNHHNDGVVS</sequence>
<feature type="region of interest" description="Disordered" evidence="1">
    <location>
        <begin position="74"/>
        <end position="174"/>
    </location>
</feature>
<dbReference type="OrthoDB" id="5408144at2759"/>
<dbReference type="Proteomes" id="UP000019484">
    <property type="component" value="Unassembled WGS sequence"/>
</dbReference>
<dbReference type="GeneID" id="19161921"/>
<evidence type="ECO:0000313" key="2">
    <source>
        <dbReference type="EMBL" id="EXJ83436.1"/>
    </source>
</evidence>
<feature type="region of interest" description="Disordered" evidence="1">
    <location>
        <begin position="1"/>
        <end position="38"/>
    </location>
</feature>
<gene>
    <name evidence="2" type="ORF">A1O1_07059</name>
</gene>
<reference evidence="2 3" key="1">
    <citation type="submission" date="2013-03" db="EMBL/GenBank/DDBJ databases">
        <title>The Genome Sequence of Capronia coronata CBS 617.96.</title>
        <authorList>
            <consortium name="The Broad Institute Genomics Platform"/>
            <person name="Cuomo C."/>
            <person name="de Hoog S."/>
            <person name="Gorbushina A."/>
            <person name="Walker B."/>
            <person name="Young S.K."/>
            <person name="Zeng Q."/>
            <person name="Gargeya S."/>
            <person name="Fitzgerald M."/>
            <person name="Haas B."/>
            <person name="Abouelleil A."/>
            <person name="Allen A.W."/>
            <person name="Alvarado L."/>
            <person name="Arachchi H.M."/>
            <person name="Berlin A.M."/>
            <person name="Chapman S.B."/>
            <person name="Gainer-Dewar J."/>
            <person name="Goldberg J."/>
            <person name="Griggs A."/>
            <person name="Gujja S."/>
            <person name="Hansen M."/>
            <person name="Howarth C."/>
            <person name="Imamovic A."/>
            <person name="Ireland A."/>
            <person name="Larimer J."/>
            <person name="McCowan C."/>
            <person name="Murphy C."/>
            <person name="Pearson M."/>
            <person name="Poon T.W."/>
            <person name="Priest M."/>
            <person name="Roberts A."/>
            <person name="Saif S."/>
            <person name="Shea T."/>
            <person name="Sisk P."/>
            <person name="Sykes S."/>
            <person name="Wortman J."/>
            <person name="Nusbaum C."/>
            <person name="Birren B."/>
        </authorList>
    </citation>
    <scope>NUCLEOTIDE SEQUENCE [LARGE SCALE GENOMIC DNA]</scope>
    <source>
        <strain evidence="2 3">CBS 617.96</strain>
    </source>
</reference>
<proteinExistence type="predicted"/>
<keyword evidence="3" id="KW-1185">Reference proteome</keyword>
<protein>
    <submittedName>
        <fullName evidence="2">Uncharacterized protein</fullName>
    </submittedName>
</protein>
<organism evidence="2 3">
    <name type="scientific">Capronia coronata CBS 617.96</name>
    <dbReference type="NCBI Taxonomy" id="1182541"/>
    <lineage>
        <taxon>Eukaryota</taxon>
        <taxon>Fungi</taxon>
        <taxon>Dikarya</taxon>
        <taxon>Ascomycota</taxon>
        <taxon>Pezizomycotina</taxon>
        <taxon>Eurotiomycetes</taxon>
        <taxon>Chaetothyriomycetidae</taxon>
        <taxon>Chaetothyriales</taxon>
        <taxon>Herpotrichiellaceae</taxon>
        <taxon>Capronia</taxon>
    </lineage>
</organism>
<feature type="compositionally biased region" description="Low complexity" evidence="1">
    <location>
        <begin position="94"/>
        <end position="107"/>
    </location>
</feature>
<accession>W9Y2I8</accession>
<dbReference type="eggNOG" id="ENOG502RA9F">
    <property type="taxonomic scope" value="Eukaryota"/>
</dbReference>
<dbReference type="AlphaFoldDB" id="W9Y2I8"/>
<name>W9Y2I8_9EURO</name>
<evidence type="ECO:0000313" key="3">
    <source>
        <dbReference type="Proteomes" id="UP000019484"/>
    </source>
</evidence>
<dbReference type="RefSeq" id="XP_007726122.1">
    <property type="nucleotide sequence ID" value="XM_007727932.1"/>
</dbReference>
<dbReference type="HOGENOM" id="CLU_1215366_0_0_1"/>
<evidence type="ECO:0000256" key="1">
    <source>
        <dbReference type="SAM" id="MobiDB-lite"/>
    </source>
</evidence>
<feature type="compositionally biased region" description="Polar residues" evidence="1">
    <location>
        <begin position="164"/>
        <end position="174"/>
    </location>
</feature>
<feature type="compositionally biased region" description="Polar residues" evidence="1">
    <location>
        <begin position="82"/>
        <end position="93"/>
    </location>
</feature>